<evidence type="ECO:0000313" key="18">
    <source>
        <dbReference type="Proteomes" id="UP000255335"/>
    </source>
</evidence>
<keyword evidence="16" id="KW-0560">Oxidoreductase</keyword>
<dbReference type="SUPFAM" id="SSF48695">
    <property type="entry name" value="Multiheme cytochromes"/>
    <property type="match status" value="1"/>
</dbReference>
<organism evidence="16 17">
    <name type="scientific">Helicobacter cinaedi</name>
    <dbReference type="NCBI Taxonomy" id="213"/>
    <lineage>
        <taxon>Bacteria</taxon>
        <taxon>Pseudomonadati</taxon>
        <taxon>Campylobacterota</taxon>
        <taxon>Epsilonproteobacteria</taxon>
        <taxon>Campylobacterales</taxon>
        <taxon>Helicobacteraceae</taxon>
        <taxon>Helicobacter</taxon>
    </lineage>
</organism>
<feature type="binding site" description="covalent" evidence="12">
    <location>
        <position position="99"/>
    </location>
    <ligand>
        <name>heme c</name>
        <dbReference type="ChEBI" id="CHEBI:61717"/>
        <label>1</label>
    </ligand>
</feature>
<dbReference type="Proteomes" id="UP000255103">
    <property type="component" value="Unassembled WGS sequence"/>
</dbReference>
<evidence type="ECO:0000256" key="14">
    <source>
        <dbReference type="SAM" id="SignalP"/>
    </source>
</evidence>
<evidence type="ECO:0000256" key="10">
    <source>
        <dbReference type="ARBA" id="ARBA00023004"/>
    </source>
</evidence>
<dbReference type="InterPro" id="IPR036280">
    <property type="entry name" value="Multihaem_cyt_sf"/>
</dbReference>
<dbReference type="RefSeq" id="WP_034585704.1">
    <property type="nucleotide sequence ID" value="NZ_AP025204.1"/>
</dbReference>
<keyword evidence="7 14" id="KW-0732">Signal</keyword>
<reference evidence="17 18" key="1">
    <citation type="submission" date="2018-06" db="EMBL/GenBank/DDBJ databases">
        <authorList>
            <consortium name="Pathogen Informatics"/>
            <person name="Doyle S."/>
        </authorList>
    </citation>
    <scope>NUCLEOTIDE SEQUENCE [LARGE SCALE GENOMIC DNA]</scope>
    <source>
        <strain evidence="16 17">NCTC12219</strain>
        <strain evidence="15 18">NCTC12221</strain>
    </source>
</reference>
<feature type="binding site" description="covalent" evidence="12">
    <location>
        <position position="137"/>
    </location>
    <ligand>
        <name>heme c</name>
        <dbReference type="ChEBI" id="CHEBI:61717"/>
        <label>2</label>
    </ligand>
</feature>
<evidence type="ECO:0000313" key="16">
    <source>
        <dbReference type="EMBL" id="STP11268.1"/>
    </source>
</evidence>
<keyword evidence="9" id="KW-0249">Electron transport</keyword>
<keyword evidence="5 12" id="KW-0349">Heme</keyword>
<dbReference type="InterPro" id="IPR005591">
    <property type="entry name" value="NapB"/>
</dbReference>
<evidence type="ECO:0000256" key="2">
    <source>
        <dbReference type="ARBA" id="ARBA00007368"/>
    </source>
</evidence>
<dbReference type="GO" id="GO:0009061">
    <property type="term" value="P:anaerobic respiration"/>
    <property type="evidence" value="ECO:0007669"/>
    <property type="project" value="InterPro"/>
</dbReference>
<dbReference type="EMBL" id="UGHZ01000001">
    <property type="protein sequence ID" value="STP09166.1"/>
    <property type="molecule type" value="Genomic_DNA"/>
</dbReference>
<evidence type="ECO:0000256" key="9">
    <source>
        <dbReference type="ARBA" id="ARBA00022982"/>
    </source>
</evidence>
<evidence type="ECO:0000256" key="6">
    <source>
        <dbReference type="ARBA" id="ARBA00022723"/>
    </source>
</evidence>
<evidence type="ECO:0000256" key="8">
    <source>
        <dbReference type="ARBA" id="ARBA00022764"/>
    </source>
</evidence>
<keyword evidence="8" id="KW-0574">Periplasm</keyword>
<keyword evidence="10 13" id="KW-0408">Iron</keyword>
<feature type="binding site" description="axial binding residue" evidence="13">
    <location>
        <position position="141"/>
    </location>
    <ligand>
        <name>heme c</name>
        <dbReference type="ChEBI" id="CHEBI:61717"/>
        <label>2</label>
    </ligand>
    <ligandPart>
        <name>Fe</name>
        <dbReference type="ChEBI" id="CHEBI:18248"/>
    </ligandPart>
</feature>
<feature type="signal peptide" evidence="14">
    <location>
        <begin position="1"/>
        <end position="21"/>
    </location>
</feature>
<dbReference type="PANTHER" id="PTHR38604:SF1">
    <property type="entry name" value="PERIPLASMIC NITRATE REDUCTASE, ELECTRON TRANSFER SUBUNIT"/>
    <property type="match status" value="1"/>
</dbReference>
<feature type="binding site" description="axial binding residue" evidence="13">
    <location>
        <position position="100"/>
    </location>
    <ligand>
        <name>heme c</name>
        <dbReference type="ChEBI" id="CHEBI:61717"/>
        <label>1</label>
    </ligand>
    <ligandPart>
        <name>Fe</name>
        <dbReference type="ChEBI" id="CHEBI:18248"/>
    </ligandPart>
</feature>
<dbReference type="PIRSF" id="PIRSF006105">
    <property type="entry name" value="NapB"/>
    <property type="match status" value="1"/>
</dbReference>
<gene>
    <name evidence="16" type="primary">napB</name>
    <name evidence="16" type="ORF">NCTC12219_01155</name>
    <name evidence="15" type="ORF">NCTC12221_00601</name>
</gene>
<dbReference type="GO" id="GO:0046872">
    <property type="term" value="F:metal ion binding"/>
    <property type="evidence" value="ECO:0007669"/>
    <property type="project" value="UniProtKB-KW"/>
</dbReference>
<evidence type="ECO:0000313" key="15">
    <source>
        <dbReference type="EMBL" id="STP09166.1"/>
    </source>
</evidence>
<dbReference type="EMBL" id="UGHX01000001">
    <property type="protein sequence ID" value="STP11268.1"/>
    <property type="molecule type" value="Genomic_DNA"/>
</dbReference>
<protein>
    <recommendedName>
        <fullName evidence="3">Periplasmic nitrate reductase, electron transfer subunit</fullName>
    </recommendedName>
    <alternativeName>
        <fullName evidence="11">Diheme cytochrome c NapB</fullName>
    </alternativeName>
</protein>
<dbReference type="AlphaFoldDB" id="A0A377JTJ8"/>
<feature type="chain" id="PRO_5044586326" description="Periplasmic nitrate reductase, electron transfer subunit" evidence="14">
    <location>
        <begin position="22"/>
        <end position="179"/>
    </location>
</feature>
<comment type="subcellular location">
    <subcellularLocation>
        <location evidence="1">Periplasm</location>
    </subcellularLocation>
</comment>
<keyword evidence="6 13" id="KW-0479">Metal-binding</keyword>
<accession>A0A377JTJ8</accession>
<feature type="binding site" description="covalent" evidence="12">
    <location>
        <position position="140"/>
    </location>
    <ligand>
        <name>heme c</name>
        <dbReference type="ChEBI" id="CHEBI:61717"/>
        <label>2</label>
    </ligand>
</feature>
<dbReference type="Proteomes" id="UP000255335">
    <property type="component" value="Unassembled WGS sequence"/>
</dbReference>
<evidence type="ECO:0000256" key="3">
    <source>
        <dbReference type="ARBA" id="ARBA00013773"/>
    </source>
</evidence>
<dbReference type="GO" id="GO:0042597">
    <property type="term" value="C:periplasmic space"/>
    <property type="evidence" value="ECO:0007669"/>
    <property type="project" value="UniProtKB-SubCell"/>
</dbReference>
<feature type="binding site" description="covalent" evidence="12">
    <location>
        <position position="96"/>
    </location>
    <ligand>
        <name>heme c</name>
        <dbReference type="ChEBI" id="CHEBI:61717"/>
        <label>1</label>
    </ligand>
</feature>
<dbReference type="PANTHER" id="PTHR38604">
    <property type="entry name" value="PERIPLASMIC NITRATE REDUCTASE, ELECTRON TRANSFER SUBUNIT"/>
    <property type="match status" value="1"/>
</dbReference>
<sequence>MKKWLQGLMVGLLGLAFFACSDSQETQKGEALTDTEIGLRKVDLQDEKDVKLPEYEYSKLEAGESTKIERSYENAPPMIPHNVEDMLPITQDNNQCLACHDPAIAADVGAVAVPSSHTHDLRTNKDLGQVSHARFNCVLCHTPQANINPAVANTFTPDFRNTESKNSSNLLDVLNEGVK</sequence>
<dbReference type="Pfam" id="PF03892">
    <property type="entry name" value="NapB"/>
    <property type="match status" value="1"/>
</dbReference>
<keyword evidence="4" id="KW-0813">Transport</keyword>
<comment type="similarity">
    <text evidence="2">Belongs to the NapB family.</text>
</comment>
<evidence type="ECO:0000256" key="13">
    <source>
        <dbReference type="PIRSR" id="PIRSR006105-2"/>
    </source>
</evidence>
<dbReference type="GO" id="GO:0016491">
    <property type="term" value="F:oxidoreductase activity"/>
    <property type="evidence" value="ECO:0007669"/>
    <property type="project" value="UniProtKB-KW"/>
</dbReference>
<evidence type="ECO:0000313" key="17">
    <source>
        <dbReference type="Proteomes" id="UP000255103"/>
    </source>
</evidence>
<proteinExistence type="inferred from homology"/>
<evidence type="ECO:0000256" key="11">
    <source>
        <dbReference type="ARBA" id="ARBA00031832"/>
    </source>
</evidence>
<evidence type="ECO:0000256" key="1">
    <source>
        <dbReference type="ARBA" id="ARBA00004418"/>
    </source>
</evidence>
<feature type="binding site" description="axial binding residue" evidence="13">
    <location>
        <position position="81"/>
    </location>
    <ligand>
        <name>heme c</name>
        <dbReference type="ChEBI" id="CHEBI:61717"/>
        <label>1</label>
    </ligand>
    <ligandPart>
        <name>Fe</name>
        <dbReference type="ChEBI" id="CHEBI:18248"/>
    </ligandPart>
</feature>
<evidence type="ECO:0000256" key="5">
    <source>
        <dbReference type="ARBA" id="ARBA00022617"/>
    </source>
</evidence>
<dbReference type="Gene3D" id="1.10.1130.10">
    <property type="entry name" value="Flavocytochrome C3, Chain A"/>
    <property type="match status" value="1"/>
</dbReference>
<name>A0A377JTJ8_9HELI</name>
<dbReference type="PROSITE" id="PS51257">
    <property type="entry name" value="PROKAR_LIPOPROTEIN"/>
    <property type="match status" value="1"/>
</dbReference>
<evidence type="ECO:0000256" key="7">
    <source>
        <dbReference type="ARBA" id="ARBA00022729"/>
    </source>
</evidence>
<comment type="PTM">
    <text evidence="12">Binds 2 heme C groups per subunit.</text>
</comment>
<evidence type="ECO:0000256" key="4">
    <source>
        <dbReference type="ARBA" id="ARBA00022448"/>
    </source>
</evidence>
<feature type="binding site" description="axial binding residue" evidence="13">
    <location>
        <position position="117"/>
    </location>
    <ligand>
        <name>heme c</name>
        <dbReference type="ChEBI" id="CHEBI:61717"/>
        <label>2</label>
    </ligand>
    <ligandPart>
        <name>Fe</name>
        <dbReference type="ChEBI" id="CHEBI:18248"/>
    </ligandPart>
</feature>
<evidence type="ECO:0000256" key="12">
    <source>
        <dbReference type="PIRSR" id="PIRSR006105-1"/>
    </source>
</evidence>